<dbReference type="Gene3D" id="3.30.470.20">
    <property type="entry name" value="ATP-grasp fold, B domain"/>
    <property type="match status" value="1"/>
</dbReference>
<evidence type="ECO:0000256" key="4">
    <source>
        <dbReference type="ARBA" id="ARBA00013255"/>
    </source>
</evidence>
<evidence type="ECO:0000256" key="12">
    <source>
        <dbReference type="HAMAP-Rule" id="MF_00138"/>
    </source>
</evidence>
<evidence type="ECO:0000256" key="2">
    <source>
        <dbReference type="ARBA" id="ARBA00001946"/>
    </source>
</evidence>
<dbReference type="InterPro" id="IPR020562">
    <property type="entry name" value="PRibGlycinamide_synth_N"/>
</dbReference>
<dbReference type="InterPro" id="IPR013815">
    <property type="entry name" value="ATP_grasp_subdomain_1"/>
</dbReference>
<dbReference type="GO" id="GO:0006189">
    <property type="term" value="P:'de novo' IMP biosynthetic process"/>
    <property type="evidence" value="ECO:0007669"/>
    <property type="project" value="UniProtKB-UniRule"/>
</dbReference>
<dbReference type="GeneID" id="48593321"/>
<accession>A0AAI8DJ26</accession>
<keyword evidence="5 12" id="KW-0436">Ligase</keyword>
<dbReference type="GO" id="GO:0004637">
    <property type="term" value="F:phosphoribosylamine-glycine ligase activity"/>
    <property type="evidence" value="ECO:0007669"/>
    <property type="project" value="UniProtKB-UniRule"/>
</dbReference>
<name>A0AAI8DJ26_MAMSC</name>
<dbReference type="SUPFAM" id="SSF56059">
    <property type="entry name" value="Glutathione synthetase ATP-binding domain-like"/>
    <property type="match status" value="1"/>
</dbReference>
<evidence type="ECO:0000256" key="8">
    <source>
        <dbReference type="ARBA" id="ARBA00022840"/>
    </source>
</evidence>
<dbReference type="InterPro" id="IPR011761">
    <property type="entry name" value="ATP-grasp"/>
</dbReference>
<dbReference type="GO" id="GO:0005524">
    <property type="term" value="F:ATP binding"/>
    <property type="evidence" value="ECO:0007669"/>
    <property type="project" value="UniProtKB-UniRule"/>
</dbReference>
<comment type="pathway">
    <text evidence="3 12">Purine metabolism; IMP biosynthesis via de novo pathway; N(1)-(5-phospho-D-ribosyl)glycinamide from 5-phospho-alpha-D-ribose 1-diphosphate: step 2/2.</text>
</comment>
<evidence type="ECO:0000313" key="15">
    <source>
        <dbReference type="EMBL" id="ASE34553.1"/>
    </source>
</evidence>
<dbReference type="InterPro" id="IPR011054">
    <property type="entry name" value="Rudment_hybrid_motif"/>
</dbReference>
<dbReference type="Proteomes" id="UP000197058">
    <property type="component" value="Chromosome"/>
</dbReference>
<evidence type="ECO:0000256" key="11">
    <source>
        <dbReference type="ARBA" id="ARBA00042864"/>
    </source>
</evidence>
<dbReference type="PANTHER" id="PTHR43472:SF1">
    <property type="entry name" value="PHOSPHORIBOSYLAMINE--GLYCINE LIGASE, CHLOROPLASTIC"/>
    <property type="match status" value="1"/>
</dbReference>
<protein>
    <recommendedName>
        <fullName evidence="4 12">Phosphoribosylamine--glycine ligase</fullName>
        <ecNumber evidence="4 12">6.3.4.13</ecNumber>
    </recommendedName>
    <alternativeName>
        <fullName evidence="12">GARS</fullName>
    </alternativeName>
    <alternativeName>
        <fullName evidence="10 12">Glycinamide ribonucleotide synthetase</fullName>
    </alternativeName>
    <alternativeName>
        <fullName evidence="11 12">Phosphoribosylglycinamide synthetase</fullName>
    </alternativeName>
</protein>
<dbReference type="SMART" id="SM01209">
    <property type="entry name" value="GARS_A"/>
    <property type="match status" value="1"/>
</dbReference>
<gene>
    <name evidence="12" type="primary">purD</name>
    <name evidence="15" type="ORF">CEP64_08140</name>
</gene>
<dbReference type="InterPro" id="IPR016185">
    <property type="entry name" value="PreATP-grasp_dom_sf"/>
</dbReference>
<evidence type="ECO:0000256" key="3">
    <source>
        <dbReference type="ARBA" id="ARBA00005174"/>
    </source>
</evidence>
<evidence type="ECO:0000256" key="6">
    <source>
        <dbReference type="ARBA" id="ARBA00022741"/>
    </source>
</evidence>
<dbReference type="EC" id="6.3.4.13" evidence="4 12"/>
<dbReference type="NCBIfam" id="TIGR00877">
    <property type="entry name" value="purD"/>
    <property type="match status" value="1"/>
</dbReference>
<dbReference type="PROSITE" id="PS50975">
    <property type="entry name" value="ATP_GRASP"/>
    <property type="match status" value="1"/>
</dbReference>
<dbReference type="HAMAP" id="MF_00138">
    <property type="entry name" value="GARS"/>
    <property type="match status" value="1"/>
</dbReference>
<dbReference type="PANTHER" id="PTHR43472">
    <property type="entry name" value="PHOSPHORIBOSYLAMINE--GLYCINE LIGASE"/>
    <property type="match status" value="1"/>
</dbReference>
<dbReference type="InterPro" id="IPR020561">
    <property type="entry name" value="PRibGlycinamid_synth_ATP-grasp"/>
</dbReference>
<dbReference type="GO" id="GO:0009113">
    <property type="term" value="P:purine nucleobase biosynthetic process"/>
    <property type="evidence" value="ECO:0007669"/>
    <property type="project" value="InterPro"/>
</dbReference>
<dbReference type="EMBL" id="CP022046">
    <property type="protein sequence ID" value="ASE34553.1"/>
    <property type="molecule type" value="Genomic_DNA"/>
</dbReference>
<keyword evidence="8 13" id="KW-0067">ATP-binding</keyword>
<comment type="similarity">
    <text evidence="9 12">Belongs to the GARS family.</text>
</comment>
<dbReference type="Pfam" id="PF02844">
    <property type="entry name" value="GARS_N"/>
    <property type="match status" value="1"/>
</dbReference>
<dbReference type="InterPro" id="IPR000115">
    <property type="entry name" value="PRibGlycinamide_synth"/>
</dbReference>
<evidence type="ECO:0000256" key="5">
    <source>
        <dbReference type="ARBA" id="ARBA00022598"/>
    </source>
</evidence>
<dbReference type="SMART" id="SM01210">
    <property type="entry name" value="GARS_C"/>
    <property type="match status" value="1"/>
</dbReference>
<proteinExistence type="inferred from homology"/>
<dbReference type="Gene3D" id="3.30.1490.20">
    <property type="entry name" value="ATP-grasp fold, A domain"/>
    <property type="match status" value="1"/>
</dbReference>
<dbReference type="Gene3D" id="3.40.50.20">
    <property type="match status" value="1"/>
</dbReference>
<comment type="cofactor">
    <cofactor evidence="1">
        <name>Mn(2+)</name>
        <dbReference type="ChEBI" id="CHEBI:29035"/>
    </cofactor>
</comment>
<dbReference type="RefSeq" id="WP_048542194.1">
    <property type="nucleotide sequence ID" value="NZ_CP022046.2"/>
</dbReference>
<evidence type="ECO:0000256" key="13">
    <source>
        <dbReference type="PROSITE-ProRule" id="PRU00409"/>
    </source>
</evidence>
<evidence type="ECO:0000259" key="14">
    <source>
        <dbReference type="PROSITE" id="PS50975"/>
    </source>
</evidence>
<dbReference type="InterPro" id="IPR037123">
    <property type="entry name" value="PRibGlycinamide_synth_C_sf"/>
</dbReference>
<comment type="catalytic activity">
    <reaction evidence="12">
        <text>5-phospho-beta-D-ribosylamine + glycine + ATP = N(1)-(5-phospho-beta-D-ribosyl)glycinamide + ADP + phosphate + H(+)</text>
        <dbReference type="Rhea" id="RHEA:17453"/>
        <dbReference type="ChEBI" id="CHEBI:15378"/>
        <dbReference type="ChEBI" id="CHEBI:30616"/>
        <dbReference type="ChEBI" id="CHEBI:43474"/>
        <dbReference type="ChEBI" id="CHEBI:57305"/>
        <dbReference type="ChEBI" id="CHEBI:58681"/>
        <dbReference type="ChEBI" id="CHEBI:143788"/>
        <dbReference type="ChEBI" id="CHEBI:456216"/>
        <dbReference type="EC" id="6.3.4.13"/>
    </reaction>
</comment>
<reference evidence="16" key="1">
    <citation type="submission" date="2017-06" db="EMBL/GenBank/DDBJ databases">
        <title>FDA dAtabase for Regulatory Grade micrObial Sequences (FDA-ARGOS): Supporting development and validation of Infectious Disease Dx tests.</title>
        <authorList>
            <person name="Goldberg B."/>
            <person name="Campos J."/>
            <person name="Tallon L."/>
            <person name="Sadzewicz L."/>
            <person name="Sengamalay N."/>
            <person name="Ott S."/>
            <person name="Godinez A."/>
            <person name="Nagaraj S."/>
            <person name="Vavikolanu K."/>
            <person name="Nadendla S."/>
            <person name="George J."/>
            <person name="Geyer C."/>
            <person name="Sichtig H."/>
        </authorList>
    </citation>
    <scope>NUCLEOTIDE SEQUENCE [LARGE SCALE GENOMIC DNA]</scope>
    <source>
        <strain evidence="16">FDAARGOS_285</strain>
    </source>
</reference>
<dbReference type="Pfam" id="PF02843">
    <property type="entry name" value="GARS_C"/>
    <property type="match status" value="1"/>
</dbReference>
<dbReference type="InterPro" id="IPR020560">
    <property type="entry name" value="PRibGlycinamide_synth_C-dom"/>
</dbReference>
<dbReference type="Gene3D" id="3.90.600.10">
    <property type="entry name" value="Phosphoribosylglycinamide synthetase, C-terminal domain"/>
    <property type="match status" value="1"/>
</dbReference>
<evidence type="ECO:0000256" key="10">
    <source>
        <dbReference type="ARBA" id="ARBA00042242"/>
    </source>
</evidence>
<keyword evidence="7 12" id="KW-0658">Purine biosynthesis</keyword>
<dbReference type="SUPFAM" id="SSF51246">
    <property type="entry name" value="Rudiment single hybrid motif"/>
    <property type="match status" value="1"/>
</dbReference>
<dbReference type="GO" id="GO:0046872">
    <property type="term" value="F:metal ion binding"/>
    <property type="evidence" value="ECO:0007669"/>
    <property type="project" value="InterPro"/>
</dbReference>
<dbReference type="PROSITE" id="PS00184">
    <property type="entry name" value="GARS"/>
    <property type="match status" value="1"/>
</dbReference>
<feature type="domain" description="ATP-grasp" evidence="14">
    <location>
        <begin position="108"/>
        <end position="310"/>
    </location>
</feature>
<organism evidence="15 16">
    <name type="scientific">Mammaliicoccus sciuri</name>
    <name type="common">Staphylococcus sciuri</name>
    <dbReference type="NCBI Taxonomy" id="1296"/>
    <lineage>
        <taxon>Bacteria</taxon>
        <taxon>Bacillati</taxon>
        <taxon>Bacillota</taxon>
        <taxon>Bacilli</taxon>
        <taxon>Bacillales</taxon>
        <taxon>Staphylococcaceae</taxon>
        <taxon>Mammaliicoccus</taxon>
    </lineage>
</organism>
<comment type="cofactor">
    <cofactor evidence="2">
        <name>Mg(2+)</name>
        <dbReference type="ChEBI" id="CHEBI:18420"/>
    </cofactor>
</comment>
<keyword evidence="6 13" id="KW-0547">Nucleotide-binding</keyword>
<dbReference type="AlphaFoldDB" id="A0AAI8DJ26"/>
<evidence type="ECO:0000256" key="1">
    <source>
        <dbReference type="ARBA" id="ARBA00001936"/>
    </source>
</evidence>
<dbReference type="InterPro" id="IPR020559">
    <property type="entry name" value="PRibGlycinamide_synth_CS"/>
</dbReference>
<evidence type="ECO:0000256" key="7">
    <source>
        <dbReference type="ARBA" id="ARBA00022755"/>
    </source>
</evidence>
<evidence type="ECO:0000313" key="16">
    <source>
        <dbReference type="Proteomes" id="UP000197058"/>
    </source>
</evidence>
<dbReference type="Pfam" id="PF01071">
    <property type="entry name" value="GARS_A"/>
    <property type="match status" value="1"/>
</dbReference>
<dbReference type="SUPFAM" id="SSF52440">
    <property type="entry name" value="PreATP-grasp domain"/>
    <property type="match status" value="1"/>
</dbReference>
<sequence length="417" mass="46278">MKVLVIGSGGREHALAQKCQSSKLVNEVFVIPGNDAMEEVATIVSDIQENDHLAIKSFVEQNNIEWVIIGPEQPLIDGLTDVLEETNAKVFGPNKEAAQLEGSKEFAKKIMEKYHIPTAEYKTITTKEEAINYVEQCKIPIVLKKDGLAAGKGVIVALTREEAREGVETLYQTPHEKVVFEEFLDGEEYSVMTFVNQSYAVPFDCIAQDHKRAFDGDKGPNTGGMGAYCPVPHITDDVLEETNQKIAQPIADALVSEGINYFGLIYIGAILTKEGPKVIEFNARFGDPEAQVLLTKLDSDFIEILNKVYHKEPITLEWKDESVVGVVLASKGYPGDYDKGYSVEGLEHVDQYFVSALKKNSAGKYENNGGRVMIVIGTGDNIETAQKHAYEQVKHIKSEQLFYRNDIGHKALKAYKL</sequence>
<dbReference type="KEGG" id="sscu:CEP64_08140"/>
<evidence type="ECO:0000256" key="9">
    <source>
        <dbReference type="ARBA" id="ARBA00038345"/>
    </source>
</evidence>